<dbReference type="InterPro" id="IPR013216">
    <property type="entry name" value="Methyltransf_11"/>
</dbReference>
<comment type="caution">
    <text evidence="2">The sequence shown here is derived from an EMBL/GenBank/DDBJ whole genome shotgun (WGS) entry which is preliminary data.</text>
</comment>
<sequence>MRISHLKYLVDPITKSPLRLMSLSSNKGSLVAGILISSTDWYPIISGVPRLLTGDLKQNLLSQHAGFFNKYFNKMPKHVVQEWSNSLKSNNFDDHTTSHQLKTGSSFAYEWEKIYKENNYERQNYLHFLSPYLKSADLVNKLVVDLGCGSGRFTKQASLLGAKVAIGVDLGESVETAYRLCRGLSNVLIVQADIYHLPFKPIFDVAQSIGVLHHLPNPQAGFASCATVLNKTGRILIWVYNRRNNNRALYFYEPLRSLSRQLPKPILYKLCYFPAAVVHLINLLTKNIPNAPFGYYRNFPFNMKLNDAFDVLSTPKSNYYYVEQIIAWFKAAKLKKILAFEHPEAGITCIGTK</sequence>
<dbReference type="InterPro" id="IPR029063">
    <property type="entry name" value="SAM-dependent_MTases_sf"/>
</dbReference>
<dbReference type="CDD" id="cd02440">
    <property type="entry name" value="AdoMet_MTases"/>
    <property type="match status" value="1"/>
</dbReference>
<accession>A0A1F4ZR77</accession>
<reference evidence="2 3" key="1">
    <citation type="journal article" date="2016" name="Nat. Commun.">
        <title>Thousands of microbial genomes shed light on interconnected biogeochemical processes in an aquifer system.</title>
        <authorList>
            <person name="Anantharaman K."/>
            <person name="Brown C.T."/>
            <person name="Hug L.A."/>
            <person name="Sharon I."/>
            <person name="Castelle C.J."/>
            <person name="Probst A.J."/>
            <person name="Thomas B.C."/>
            <person name="Singh A."/>
            <person name="Wilkins M.J."/>
            <person name="Karaoz U."/>
            <person name="Brodie E.L."/>
            <person name="Williams K.H."/>
            <person name="Hubbard S.S."/>
            <person name="Banfield J.F."/>
        </authorList>
    </citation>
    <scope>NUCLEOTIDE SEQUENCE [LARGE SCALE GENOMIC DNA]</scope>
</reference>
<feature type="domain" description="Methyltransferase type 11" evidence="1">
    <location>
        <begin position="144"/>
        <end position="237"/>
    </location>
</feature>
<dbReference type="STRING" id="1797263.A2397_05095"/>
<dbReference type="Gene3D" id="3.40.50.150">
    <property type="entry name" value="Vaccinia Virus protein VP39"/>
    <property type="match status" value="1"/>
</dbReference>
<evidence type="ECO:0000259" key="1">
    <source>
        <dbReference type="Pfam" id="PF08241"/>
    </source>
</evidence>
<dbReference type="SUPFAM" id="SSF53335">
    <property type="entry name" value="S-adenosyl-L-methionine-dependent methyltransferases"/>
    <property type="match status" value="1"/>
</dbReference>
<dbReference type="GO" id="GO:0008757">
    <property type="term" value="F:S-adenosylmethionine-dependent methyltransferase activity"/>
    <property type="evidence" value="ECO:0007669"/>
    <property type="project" value="InterPro"/>
</dbReference>
<dbReference type="EMBL" id="MEXR01000044">
    <property type="protein sequence ID" value="OGD08943.1"/>
    <property type="molecule type" value="Genomic_DNA"/>
</dbReference>
<organism evidence="2 3">
    <name type="scientific">Candidatus Amesbacteria bacterium RIFOXYB1_FULL_44_23</name>
    <dbReference type="NCBI Taxonomy" id="1797263"/>
    <lineage>
        <taxon>Bacteria</taxon>
        <taxon>Candidatus Amesiibacteriota</taxon>
    </lineage>
</organism>
<dbReference type="PANTHER" id="PTHR43591">
    <property type="entry name" value="METHYLTRANSFERASE"/>
    <property type="match status" value="1"/>
</dbReference>
<name>A0A1F4ZR77_9BACT</name>
<gene>
    <name evidence="2" type="ORF">A2397_05095</name>
</gene>
<dbReference type="AlphaFoldDB" id="A0A1F4ZR77"/>
<proteinExistence type="predicted"/>
<dbReference type="Proteomes" id="UP000176424">
    <property type="component" value="Unassembled WGS sequence"/>
</dbReference>
<evidence type="ECO:0000313" key="3">
    <source>
        <dbReference type="Proteomes" id="UP000176424"/>
    </source>
</evidence>
<protein>
    <recommendedName>
        <fullName evidence="1">Methyltransferase type 11 domain-containing protein</fullName>
    </recommendedName>
</protein>
<dbReference type="Pfam" id="PF08241">
    <property type="entry name" value="Methyltransf_11"/>
    <property type="match status" value="1"/>
</dbReference>
<evidence type="ECO:0000313" key="2">
    <source>
        <dbReference type="EMBL" id="OGD08943.1"/>
    </source>
</evidence>